<keyword evidence="11" id="KW-1185">Reference proteome</keyword>
<evidence type="ECO:0000313" key="11">
    <source>
        <dbReference type="Proteomes" id="UP001314263"/>
    </source>
</evidence>
<keyword evidence="5 8" id="KW-0862">Zinc</keyword>
<evidence type="ECO:0000256" key="4">
    <source>
        <dbReference type="ARBA" id="ARBA00022728"/>
    </source>
</evidence>
<keyword evidence="7 8" id="KW-0539">Nucleus</keyword>
<comment type="function">
    <text evidence="8">Part of the spliceosome which catalyzes two sequential transesterification reactions, first the excision of the non-coding intron from pre-mRNA and then the ligation of the coding exons to form the mature mRNA. Plays a role in stabilizing the structure of the spliceosome catalytic core and docking of the branch helix into the active site, producing 5'-exon and lariat intron-3'-intermediates.</text>
</comment>
<dbReference type="GO" id="GO:0046872">
    <property type="term" value="F:metal ion binding"/>
    <property type="evidence" value="ECO:0007669"/>
    <property type="project" value="UniProtKB-KW"/>
</dbReference>
<evidence type="ECO:0000256" key="1">
    <source>
        <dbReference type="ARBA" id="ARBA00004123"/>
    </source>
</evidence>
<dbReference type="GO" id="GO:0071006">
    <property type="term" value="C:U2-type catalytic step 1 spliceosome"/>
    <property type="evidence" value="ECO:0007669"/>
    <property type="project" value="UniProtKB-UniRule"/>
</dbReference>
<evidence type="ECO:0000256" key="9">
    <source>
        <dbReference type="SAM" id="MobiDB-lite"/>
    </source>
</evidence>
<comment type="subcellular location">
    <subcellularLocation>
        <location evidence="1 8">Nucleus</location>
    </subcellularLocation>
</comment>
<gene>
    <name evidence="10" type="ORF">CVIRNUC_000860</name>
</gene>
<comment type="caution">
    <text evidence="10">The sequence shown here is derived from an EMBL/GenBank/DDBJ whole genome shotgun (WGS) entry which is preliminary data.</text>
</comment>
<evidence type="ECO:0000256" key="2">
    <source>
        <dbReference type="ARBA" id="ARBA00022664"/>
    </source>
</evidence>
<evidence type="ECO:0000313" key="10">
    <source>
        <dbReference type="EMBL" id="CAK0737132.1"/>
    </source>
</evidence>
<name>A0AAV1HRK0_9CHLO</name>
<keyword evidence="6" id="KW-0508">mRNA splicing</keyword>
<organism evidence="10 11">
    <name type="scientific">Coccomyxa viridis</name>
    <dbReference type="NCBI Taxonomy" id="1274662"/>
    <lineage>
        <taxon>Eukaryota</taxon>
        <taxon>Viridiplantae</taxon>
        <taxon>Chlorophyta</taxon>
        <taxon>core chlorophytes</taxon>
        <taxon>Trebouxiophyceae</taxon>
        <taxon>Trebouxiophyceae incertae sedis</taxon>
        <taxon>Coccomyxaceae</taxon>
        <taxon>Coccomyxa</taxon>
    </lineage>
</organism>
<dbReference type="GO" id="GO:0000349">
    <property type="term" value="P:generation of catalytic spliceosome for first transesterification step"/>
    <property type="evidence" value="ECO:0007669"/>
    <property type="project" value="UniProtKB-UniRule"/>
</dbReference>
<comment type="subunit">
    <text evidence="8">Component of the spliceosome. Present in the activated B complex, the catalytically activated B* complex which catalyzes the branching, the catalytic step 1 C complex catalyzing the exon ligation, and the postcatalytic P complex containing the ligated exons (mRNA) and the excised lariat intron.</text>
</comment>
<sequence>MGERKVLNKYFPPDFDPAKLPKGKRPDNNMMKVRMMLPMSIRCSTCGTYMYKGTKFNTRKEDVEGENYLGIQVFRFYFRCSACAAEMTMKTDPENADYTVEKGASRNYEPWREKDRDKAEAVAAREEEERGNAMKALENRTLDSKREMDIMNALDEMKSLKSRQEKVDSEALLAALQRSADDDRAALAAEDEAAVRAMLQQQCTYVKRLEDDGSAGPQSVPGAAADDKADMSAQQSEPPSTARPAKPARKLPFTVVRAKRKAEPPEADGSAEGVLAKKQQAENGGGTAPRAEPVNPQPAKEDSDEGAVGLGGLAAYGTESD</sequence>
<dbReference type="InterPro" id="IPR043701">
    <property type="entry name" value="Yju2"/>
</dbReference>
<feature type="region of interest" description="Disordered" evidence="9">
    <location>
        <begin position="208"/>
        <end position="321"/>
    </location>
</feature>
<feature type="binding site" evidence="8">
    <location>
        <position position="83"/>
    </location>
    <ligand>
        <name>Zn(2+)</name>
        <dbReference type="ChEBI" id="CHEBI:29105"/>
    </ligand>
</feature>
<reference evidence="10 11" key="1">
    <citation type="submission" date="2023-10" db="EMBL/GenBank/DDBJ databases">
        <authorList>
            <person name="Maclean D."/>
            <person name="Macfadyen A."/>
        </authorList>
    </citation>
    <scope>NUCLEOTIDE SEQUENCE [LARGE SCALE GENOMIC DNA]</scope>
</reference>
<dbReference type="Pfam" id="PF04502">
    <property type="entry name" value="Saf4_Yju2"/>
    <property type="match status" value="1"/>
</dbReference>
<proteinExistence type="inferred from homology"/>
<dbReference type="Proteomes" id="UP001314263">
    <property type="component" value="Unassembled WGS sequence"/>
</dbReference>
<keyword evidence="3 8" id="KW-0479">Metal-binding</keyword>
<evidence type="ECO:0000256" key="3">
    <source>
        <dbReference type="ARBA" id="ARBA00022723"/>
    </source>
</evidence>
<dbReference type="PANTHER" id="PTHR12111:SF1">
    <property type="entry name" value="SPLICING FACTOR YJU2"/>
    <property type="match status" value="1"/>
</dbReference>
<feature type="binding site" evidence="8">
    <location>
        <position position="43"/>
    </location>
    <ligand>
        <name>Zn(2+)</name>
        <dbReference type="ChEBI" id="CHEBI:29105"/>
    </ligand>
</feature>
<dbReference type="AlphaFoldDB" id="A0AAV1HRK0"/>
<feature type="binding site" evidence="8">
    <location>
        <position position="46"/>
    </location>
    <ligand>
        <name>Zn(2+)</name>
        <dbReference type="ChEBI" id="CHEBI:29105"/>
    </ligand>
</feature>
<dbReference type="EMBL" id="CAUYUE010000001">
    <property type="protein sequence ID" value="CAK0737132.1"/>
    <property type="molecule type" value="Genomic_DNA"/>
</dbReference>
<evidence type="ECO:0000256" key="6">
    <source>
        <dbReference type="ARBA" id="ARBA00023187"/>
    </source>
</evidence>
<evidence type="ECO:0000256" key="5">
    <source>
        <dbReference type="ARBA" id="ARBA00022833"/>
    </source>
</evidence>
<feature type="binding site" evidence="8">
    <location>
        <position position="80"/>
    </location>
    <ligand>
        <name>Zn(2+)</name>
        <dbReference type="ChEBI" id="CHEBI:29105"/>
    </ligand>
</feature>
<dbReference type="PANTHER" id="PTHR12111">
    <property type="entry name" value="SPLICING FACTOR YJU2"/>
    <property type="match status" value="1"/>
</dbReference>
<accession>A0AAV1HRK0</accession>
<keyword evidence="4 8" id="KW-0747">Spliceosome</keyword>
<evidence type="ECO:0000256" key="8">
    <source>
        <dbReference type="HAMAP-Rule" id="MF_03226"/>
    </source>
</evidence>
<dbReference type="InterPro" id="IPR007590">
    <property type="entry name" value="Saf4/Yju2"/>
</dbReference>
<evidence type="ECO:0000256" key="7">
    <source>
        <dbReference type="ARBA" id="ARBA00023242"/>
    </source>
</evidence>
<comment type="similarity">
    <text evidence="8">Belongs to the CWC16 family. YJU2 subfamily.</text>
</comment>
<keyword evidence="2" id="KW-0507">mRNA processing</keyword>
<protein>
    <recommendedName>
        <fullName evidence="8">Splicing factor YJU2</fullName>
    </recommendedName>
</protein>
<dbReference type="HAMAP" id="MF_03226">
    <property type="entry name" value="YJU2"/>
    <property type="match status" value="1"/>
</dbReference>